<comment type="caution">
    <text evidence="1">The sequence shown here is derived from an EMBL/GenBank/DDBJ whole genome shotgun (WGS) entry which is preliminary data.</text>
</comment>
<keyword evidence="2" id="KW-1185">Reference proteome</keyword>
<dbReference type="EMBL" id="VSRR010003306">
    <property type="protein sequence ID" value="MPC35574.1"/>
    <property type="molecule type" value="Genomic_DNA"/>
</dbReference>
<accession>A0A5B7ETG9</accession>
<proteinExistence type="predicted"/>
<gene>
    <name evidence="1" type="ORF">E2C01_029000</name>
</gene>
<reference evidence="1 2" key="1">
    <citation type="submission" date="2019-05" db="EMBL/GenBank/DDBJ databases">
        <title>Another draft genome of Portunus trituberculatus and its Hox gene families provides insights of decapod evolution.</title>
        <authorList>
            <person name="Jeong J.-H."/>
            <person name="Song I."/>
            <person name="Kim S."/>
            <person name="Choi T."/>
            <person name="Kim D."/>
            <person name="Ryu S."/>
            <person name="Kim W."/>
        </authorList>
    </citation>
    <scope>NUCLEOTIDE SEQUENCE [LARGE SCALE GENOMIC DNA]</scope>
    <source>
        <tissue evidence="1">Muscle</tissue>
    </source>
</reference>
<dbReference type="Proteomes" id="UP000324222">
    <property type="component" value="Unassembled WGS sequence"/>
</dbReference>
<protein>
    <submittedName>
        <fullName evidence="1">Uncharacterized protein</fullName>
    </submittedName>
</protein>
<sequence length="94" mass="10749">MKVRRGVVGRTEKSNAAEEVKRRVEVRGGGVEVRTRRCGINYDHFHNSRICHEDEIALNDLVLPHQPSASPLRFAHIIHPSHPRATDLRIKIIQ</sequence>
<dbReference type="AlphaFoldDB" id="A0A5B7ETG9"/>
<organism evidence="1 2">
    <name type="scientific">Portunus trituberculatus</name>
    <name type="common">Swimming crab</name>
    <name type="synonym">Neptunus trituberculatus</name>
    <dbReference type="NCBI Taxonomy" id="210409"/>
    <lineage>
        <taxon>Eukaryota</taxon>
        <taxon>Metazoa</taxon>
        <taxon>Ecdysozoa</taxon>
        <taxon>Arthropoda</taxon>
        <taxon>Crustacea</taxon>
        <taxon>Multicrustacea</taxon>
        <taxon>Malacostraca</taxon>
        <taxon>Eumalacostraca</taxon>
        <taxon>Eucarida</taxon>
        <taxon>Decapoda</taxon>
        <taxon>Pleocyemata</taxon>
        <taxon>Brachyura</taxon>
        <taxon>Eubrachyura</taxon>
        <taxon>Portunoidea</taxon>
        <taxon>Portunidae</taxon>
        <taxon>Portuninae</taxon>
        <taxon>Portunus</taxon>
    </lineage>
</organism>
<evidence type="ECO:0000313" key="2">
    <source>
        <dbReference type="Proteomes" id="UP000324222"/>
    </source>
</evidence>
<evidence type="ECO:0000313" key="1">
    <source>
        <dbReference type="EMBL" id="MPC35574.1"/>
    </source>
</evidence>
<name>A0A5B7ETG9_PORTR</name>